<name>A0A443YUG4_9SPHI</name>
<dbReference type="PRINTS" id="PR00081">
    <property type="entry name" value="GDHRDH"/>
</dbReference>
<dbReference type="Gene3D" id="3.40.50.720">
    <property type="entry name" value="NAD(P)-binding Rossmann-like Domain"/>
    <property type="match status" value="1"/>
</dbReference>
<dbReference type="Pfam" id="PF13561">
    <property type="entry name" value="adh_short_C2"/>
    <property type="match status" value="1"/>
</dbReference>
<dbReference type="SUPFAM" id="SSF51735">
    <property type="entry name" value="NAD(P)-binding Rossmann-fold domains"/>
    <property type="match status" value="1"/>
</dbReference>
<dbReference type="AlphaFoldDB" id="A0A443YUG4"/>
<dbReference type="RefSeq" id="WP_113647419.1">
    <property type="nucleotide sequence ID" value="NZ_QMHN01000003.1"/>
</dbReference>
<gene>
    <name evidence="4" type="ORF">DPV69_11020</name>
</gene>
<proteinExistence type="inferred from homology"/>
<keyword evidence="3" id="KW-0560">Oxidoreductase</keyword>
<dbReference type="Proteomes" id="UP000284120">
    <property type="component" value="Unassembled WGS sequence"/>
</dbReference>
<accession>A0A443YUG4</accession>
<dbReference type="GO" id="GO:0016491">
    <property type="term" value="F:oxidoreductase activity"/>
    <property type="evidence" value="ECO:0007669"/>
    <property type="project" value="UniProtKB-KW"/>
</dbReference>
<comment type="caution">
    <text evidence="4">The sequence shown here is derived from an EMBL/GenBank/DDBJ whole genome shotgun (WGS) entry which is preliminary data.</text>
</comment>
<evidence type="ECO:0000256" key="1">
    <source>
        <dbReference type="ARBA" id="ARBA00006484"/>
    </source>
</evidence>
<reference evidence="4 5" key="1">
    <citation type="submission" date="2018-06" db="EMBL/GenBank/DDBJ databases">
        <title>Pedobacter endophyticus sp. nov., an endophytic bacterium isolated from a leaf of Triticum aestivum.</title>
        <authorList>
            <person name="Zhang L."/>
        </authorList>
    </citation>
    <scope>NUCLEOTIDE SEQUENCE [LARGE SCALE GENOMIC DNA]</scope>
    <source>
        <strain evidence="4 5">CM134L-2</strain>
    </source>
</reference>
<keyword evidence="5" id="KW-1185">Reference proteome</keyword>
<keyword evidence="2" id="KW-0521">NADP</keyword>
<dbReference type="FunFam" id="3.40.50.720:FF:000374">
    <property type="entry name" value="3-oxoacyl-(Acyl-carrier-protein) reductase"/>
    <property type="match status" value="1"/>
</dbReference>
<dbReference type="PRINTS" id="PR00080">
    <property type="entry name" value="SDRFAMILY"/>
</dbReference>
<dbReference type="EMBL" id="SAYW01000003">
    <property type="protein sequence ID" value="RWU07511.1"/>
    <property type="molecule type" value="Genomic_DNA"/>
</dbReference>
<evidence type="ECO:0000256" key="2">
    <source>
        <dbReference type="ARBA" id="ARBA00022857"/>
    </source>
</evidence>
<evidence type="ECO:0000256" key="3">
    <source>
        <dbReference type="ARBA" id="ARBA00023002"/>
    </source>
</evidence>
<dbReference type="InterPro" id="IPR002347">
    <property type="entry name" value="SDR_fam"/>
</dbReference>
<evidence type="ECO:0000313" key="5">
    <source>
        <dbReference type="Proteomes" id="UP000284120"/>
    </source>
</evidence>
<evidence type="ECO:0000313" key="4">
    <source>
        <dbReference type="EMBL" id="RWU07511.1"/>
    </source>
</evidence>
<dbReference type="PANTHER" id="PTHR43639:SF1">
    <property type="entry name" value="SHORT-CHAIN DEHYDROGENASE_REDUCTASE FAMILY PROTEIN"/>
    <property type="match status" value="1"/>
</dbReference>
<dbReference type="OrthoDB" id="9803333at2"/>
<dbReference type="PANTHER" id="PTHR43639">
    <property type="entry name" value="OXIDOREDUCTASE, SHORT-CHAIN DEHYDROGENASE/REDUCTASE FAMILY (AFU_ORTHOLOGUE AFUA_5G02870)"/>
    <property type="match status" value="1"/>
</dbReference>
<comment type="similarity">
    <text evidence="1">Belongs to the short-chain dehydrogenases/reductases (SDR) family.</text>
</comment>
<dbReference type="InterPro" id="IPR036291">
    <property type="entry name" value="NAD(P)-bd_dom_sf"/>
</dbReference>
<sequence length="253" mass="27160">METQKIALVTGSSRGLGKNMAIALAKKGNDVIITYNSNKKEADEVVSTIEFLGRKAAAVQLNVGEVKTFTDFSSQLSTVLNEEWNRTNFDFLINNAGIGINTPFTETTEEQFDLLTNIHFKGVYFLTQKLLPLIADGGRIVTVSTGLTRFAMPGYSVYSALKGAIEVLTKYLAKELGARGIAVNTIAPGAIETDFGGGVVRDNEQVNKVIAGNTALGRVGLPDDIGGVVAFLCSEEARWVNAQRLEASGGMYL</sequence>
<protein>
    <submittedName>
        <fullName evidence="4">SDR family oxidoreductase</fullName>
    </submittedName>
</protein>
<organism evidence="4 5">
    <name type="scientific">Pedobacter chitinilyticus</name>
    <dbReference type="NCBI Taxonomy" id="2233776"/>
    <lineage>
        <taxon>Bacteria</taxon>
        <taxon>Pseudomonadati</taxon>
        <taxon>Bacteroidota</taxon>
        <taxon>Sphingobacteriia</taxon>
        <taxon>Sphingobacteriales</taxon>
        <taxon>Sphingobacteriaceae</taxon>
        <taxon>Pedobacter</taxon>
    </lineage>
</organism>